<accession>A0A4U6D2W4</accession>
<protein>
    <submittedName>
        <fullName evidence="2">Gluconate 2-dehydrogenase subunit 3 family protein</fullName>
    </submittedName>
</protein>
<evidence type="ECO:0000313" key="3">
    <source>
        <dbReference type="Proteomes" id="UP000304900"/>
    </source>
</evidence>
<evidence type="ECO:0000313" key="2">
    <source>
        <dbReference type="EMBL" id="TKT88204.1"/>
    </source>
</evidence>
<dbReference type="InterPro" id="IPR027056">
    <property type="entry name" value="Gluconate_2DH_su3"/>
</dbReference>
<proteinExistence type="predicted"/>
<feature type="chain" id="PRO_5020289469" evidence="1">
    <location>
        <begin position="26"/>
        <end position="200"/>
    </location>
</feature>
<dbReference type="AlphaFoldDB" id="A0A4U6D2W4"/>
<keyword evidence="1" id="KW-0732">Signal</keyword>
<dbReference type="Pfam" id="PF13618">
    <property type="entry name" value="Gluconate_2-dh3"/>
    <property type="match status" value="1"/>
</dbReference>
<gene>
    <name evidence="2" type="ORF">FDK13_27770</name>
</gene>
<dbReference type="OrthoDB" id="6385145at2"/>
<organism evidence="2 3">
    <name type="scientific">Dyadobacter frigoris</name>
    <dbReference type="NCBI Taxonomy" id="2576211"/>
    <lineage>
        <taxon>Bacteria</taxon>
        <taxon>Pseudomonadati</taxon>
        <taxon>Bacteroidota</taxon>
        <taxon>Cytophagia</taxon>
        <taxon>Cytophagales</taxon>
        <taxon>Spirosomataceae</taxon>
        <taxon>Dyadobacter</taxon>
    </lineage>
</organism>
<dbReference type="Proteomes" id="UP000304900">
    <property type="component" value="Unassembled WGS sequence"/>
</dbReference>
<sequence>MNRRNAIRNVALLVGGAFSAPTLMAMNHLENNLKASPAAFVFSDNQKLIVAEVAEIIIPKTNTPGAKEVGVPDFIVMMIQDCYRKPEHVSFSEGLASLESKKFLSLNSSQKLEILRQVESDSIEQMKIYQVQQTKMGDNDDREQMKEQAKGLPFWRLMKELTLLGYYTSDEGLKSSFDYVPIPGKLEMVKLKPNQKSFAY</sequence>
<reference evidence="2 3" key="1">
    <citation type="submission" date="2019-05" db="EMBL/GenBank/DDBJ databases">
        <title>Dyadobacter AR-3-8 sp. nov., isolated from arctic soil.</title>
        <authorList>
            <person name="Chaudhary D.K."/>
        </authorList>
    </citation>
    <scope>NUCLEOTIDE SEQUENCE [LARGE SCALE GENOMIC DNA]</scope>
    <source>
        <strain evidence="2 3">AR-3-8</strain>
    </source>
</reference>
<name>A0A4U6D2W4_9BACT</name>
<dbReference type="EMBL" id="SZVO01000016">
    <property type="protein sequence ID" value="TKT88204.1"/>
    <property type="molecule type" value="Genomic_DNA"/>
</dbReference>
<keyword evidence="3" id="KW-1185">Reference proteome</keyword>
<evidence type="ECO:0000256" key="1">
    <source>
        <dbReference type="SAM" id="SignalP"/>
    </source>
</evidence>
<feature type="signal peptide" evidence="1">
    <location>
        <begin position="1"/>
        <end position="25"/>
    </location>
</feature>
<comment type="caution">
    <text evidence="2">The sequence shown here is derived from an EMBL/GenBank/DDBJ whole genome shotgun (WGS) entry which is preliminary data.</text>
</comment>